<evidence type="ECO:0000259" key="5">
    <source>
        <dbReference type="Pfam" id="PF07992"/>
    </source>
</evidence>
<sequence>MKYIYDVLIVGGGPAGLSAALTLGRARRHCLIIDDESPRNHVTKQSHTYLTRDGVKTSDFRVLARRDLIPYSTISTLKDNVLNVTVTNDLFQTETAGGNQYHSRKILFSTGLKDVLPPITGLKEIYGKSAFLCPYCDGWEFRDHAIAVVGGQLADFHFIKALTGWSHDLALFTNGQSELSQKQFKELQERKIQVYHDAIKRYDHDHGRLKAVVLNNGQTVSRQVVFFNPPYIQPTNIPQRLGIPLNEKGLYETDKKGATRIHGFYLAGDNTNPLHQLVHAAADGAKAALHINMELIKADWKH</sequence>
<evidence type="ECO:0000256" key="3">
    <source>
        <dbReference type="ARBA" id="ARBA00022630"/>
    </source>
</evidence>
<gene>
    <name evidence="6" type="ORF">ACFO4N_02170</name>
</gene>
<dbReference type="Pfam" id="PF07992">
    <property type="entry name" value="Pyr_redox_2"/>
    <property type="match status" value="1"/>
</dbReference>
<feature type="domain" description="FAD/NAD(P)-binding" evidence="5">
    <location>
        <begin position="5"/>
        <end position="283"/>
    </location>
</feature>
<name>A0ABV9GI28_9BACL</name>
<dbReference type="Gene3D" id="3.50.50.60">
    <property type="entry name" value="FAD/NAD(P)-binding domain"/>
    <property type="match status" value="2"/>
</dbReference>
<protein>
    <submittedName>
        <fullName evidence="6">NAD(P)/FAD-dependent oxidoreductase</fullName>
    </submittedName>
</protein>
<evidence type="ECO:0000313" key="7">
    <source>
        <dbReference type="Proteomes" id="UP001596022"/>
    </source>
</evidence>
<dbReference type="PRINTS" id="PR00368">
    <property type="entry name" value="FADPNR"/>
</dbReference>
<dbReference type="SUPFAM" id="SSF51905">
    <property type="entry name" value="FAD/NAD(P)-binding domain"/>
    <property type="match status" value="1"/>
</dbReference>
<comment type="caution">
    <text evidence="6">The sequence shown here is derived from an EMBL/GenBank/DDBJ whole genome shotgun (WGS) entry which is preliminary data.</text>
</comment>
<dbReference type="Proteomes" id="UP001596022">
    <property type="component" value="Unassembled WGS sequence"/>
</dbReference>
<evidence type="ECO:0000256" key="4">
    <source>
        <dbReference type="ARBA" id="ARBA00023002"/>
    </source>
</evidence>
<dbReference type="InterPro" id="IPR023753">
    <property type="entry name" value="FAD/NAD-binding_dom"/>
</dbReference>
<dbReference type="RefSeq" id="WP_376844573.1">
    <property type="nucleotide sequence ID" value="NZ_JBHSFW010000001.1"/>
</dbReference>
<comment type="subunit">
    <text evidence="2">Homodimer.</text>
</comment>
<dbReference type="PANTHER" id="PTHR48105">
    <property type="entry name" value="THIOREDOXIN REDUCTASE 1-RELATED-RELATED"/>
    <property type="match status" value="1"/>
</dbReference>
<proteinExistence type="predicted"/>
<keyword evidence="3" id="KW-0285">Flavoprotein</keyword>
<dbReference type="EMBL" id="JBHSFW010000001">
    <property type="protein sequence ID" value="MFC4617533.1"/>
    <property type="molecule type" value="Genomic_DNA"/>
</dbReference>
<evidence type="ECO:0000256" key="1">
    <source>
        <dbReference type="ARBA" id="ARBA00001974"/>
    </source>
</evidence>
<accession>A0ABV9GI28</accession>
<evidence type="ECO:0000313" key="6">
    <source>
        <dbReference type="EMBL" id="MFC4617533.1"/>
    </source>
</evidence>
<reference evidence="7" key="1">
    <citation type="journal article" date="2019" name="Int. J. Syst. Evol. Microbiol.">
        <title>The Global Catalogue of Microorganisms (GCM) 10K type strain sequencing project: providing services to taxonomists for standard genome sequencing and annotation.</title>
        <authorList>
            <consortium name="The Broad Institute Genomics Platform"/>
            <consortium name="The Broad Institute Genome Sequencing Center for Infectious Disease"/>
            <person name="Wu L."/>
            <person name="Ma J."/>
        </authorList>
    </citation>
    <scope>NUCLEOTIDE SEQUENCE [LARGE SCALE GENOMIC DNA]</scope>
    <source>
        <strain evidence="7">CGMCC 1.16306</strain>
    </source>
</reference>
<organism evidence="6 7">
    <name type="scientific">Camelliibacillus cellulosilyticus</name>
    <dbReference type="NCBI Taxonomy" id="2174486"/>
    <lineage>
        <taxon>Bacteria</taxon>
        <taxon>Bacillati</taxon>
        <taxon>Bacillota</taxon>
        <taxon>Bacilli</taxon>
        <taxon>Bacillales</taxon>
        <taxon>Sporolactobacillaceae</taxon>
        <taxon>Camelliibacillus</taxon>
    </lineage>
</organism>
<dbReference type="InterPro" id="IPR050097">
    <property type="entry name" value="Ferredoxin-NADP_redctase_2"/>
</dbReference>
<dbReference type="PRINTS" id="PR00469">
    <property type="entry name" value="PNDRDTASEII"/>
</dbReference>
<dbReference type="InterPro" id="IPR036188">
    <property type="entry name" value="FAD/NAD-bd_sf"/>
</dbReference>
<keyword evidence="7" id="KW-1185">Reference proteome</keyword>
<keyword evidence="4" id="KW-0560">Oxidoreductase</keyword>
<comment type="cofactor">
    <cofactor evidence="1">
        <name>FAD</name>
        <dbReference type="ChEBI" id="CHEBI:57692"/>
    </cofactor>
</comment>
<evidence type="ECO:0000256" key="2">
    <source>
        <dbReference type="ARBA" id="ARBA00011738"/>
    </source>
</evidence>